<name>A0AAV9EVR9_ACOCL</name>
<reference evidence="1" key="2">
    <citation type="submission" date="2023-06" db="EMBL/GenBank/DDBJ databases">
        <authorList>
            <person name="Ma L."/>
            <person name="Liu K.-W."/>
            <person name="Li Z."/>
            <person name="Hsiao Y.-Y."/>
            <person name="Qi Y."/>
            <person name="Fu T."/>
            <person name="Tang G."/>
            <person name="Zhang D."/>
            <person name="Sun W.-H."/>
            <person name="Liu D.-K."/>
            <person name="Li Y."/>
            <person name="Chen G.-Z."/>
            <person name="Liu X.-D."/>
            <person name="Liao X.-Y."/>
            <person name="Jiang Y.-T."/>
            <person name="Yu X."/>
            <person name="Hao Y."/>
            <person name="Huang J."/>
            <person name="Zhao X.-W."/>
            <person name="Ke S."/>
            <person name="Chen Y.-Y."/>
            <person name="Wu W.-L."/>
            <person name="Hsu J.-L."/>
            <person name="Lin Y.-F."/>
            <person name="Huang M.-D."/>
            <person name="Li C.-Y."/>
            <person name="Huang L."/>
            <person name="Wang Z.-W."/>
            <person name="Zhao X."/>
            <person name="Zhong W.-Y."/>
            <person name="Peng D.-H."/>
            <person name="Ahmad S."/>
            <person name="Lan S."/>
            <person name="Zhang J.-S."/>
            <person name="Tsai W.-C."/>
            <person name="Van De Peer Y."/>
            <person name="Liu Z.-J."/>
        </authorList>
    </citation>
    <scope>NUCLEOTIDE SEQUENCE</scope>
    <source>
        <strain evidence="1">CP</strain>
        <tissue evidence="1">Leaves</tissue>
    </source>
</reference>
<keyword evidence="2" id="KW-1185">Reference proteome</keyword>
<dbReference type="AlphaFoldDB" id="A0AAV9EVR9"/>
<evidence type="ECO:0000313" key="2">
    <source>
        <dbReference type="Proteomes" id="UP001180020"/>
    </source>
</evidence>
<proteinExistence type="predicted"/>
<dbReference type="EMBL" id="JAUJYO010000005">
    <property type="protein sequence ID" value="KAK1317124.1"/>
    <property type="molecule type" value="Genomic_DNA"/>
</dbReference>
<protein>
    <submittedName>
        <fullName evidence="1">Uncharacterized protein</fullName>
    </submittedName>
</protein>
<evidence type="ECO:0000313" key="1">
    <source>
        <dbReference type="EMBL" id="KAK1317124.1"/>
    </source>
</evidence>
<comment type="caution">
    <text evidence="1">The sequence shown here is derived from an EMBL/GenBank/DDBJ whole genome shotgun (WGS) entry which is preliminary data.</text>
</comment>
<reference evidence="1" key="1">
    <citation type="journal article" date="2023" name="Nat. Commun.">
        <title>Diploid and tetraploid genomes of Acorus and the evolution of monocots.</title>
        <authorList>
            <person name="Ma L."/>
            <person name="Liu K.W."/>
            <person name="Li Z."/>
            <person name="Hsiao Y.Y."/>
            <person name="Qi Y."/>
            <person name="Fu T."/>
            <person name="Tang G.D."/>
            <person name="Zhang D."/>
            <person name="Sun W.H."/>
            <person name="Liu D.K."/>
            <person name="Li Y."/>
            <person name="Chen G.Z."/>
            <person name="Liu X.D."/>
            <person name="Liao X.Y."/>
            <person name="Jiang Y.T."/>
            <person name="Yu X."/>
            <person name="Hao Y."/>
            <person name="Huang J."/>
            <person name="Zhao X.W."/>
            <person name="Ke S."/>
            <person name="Chen Y.Y."/>
            <person name="Wu W.L."/>
            <person name="Hsu J.L."/>
            <person name="Lin Y.F."/>
            <person name="Huang M.D."/>
            <person name="Li C.Y."/>
            <person name="Huang L."/>
            <person name="Wang Z.W."/>
            <person name="Zhao X."/>
            <person name="Zhong W.Y."/>
            <person name="Peng D.H."/>
            <person name="Ahmad S."/>
            <person name="Lan S."/>
            <person name="Zhang J.S."/>
            <person name="Tsai W.C."/>
            <person name="Van de Peer Y."/>
            <person name="Liu Z.J."/>
        </authorList>
    </citation>
    <scope>NUCLEOTIDE SEQUENCE</scope>
    <source>
        <strain evidence="1">CP</strain>
    </source>
</reference>
<accession>A0AAV9EVR9</accession>
<organism evidence="1 2">
    <name type="scientific">Acorus calamus</name>
    <name type="common">Sweet flag</name>
    <dbReference type="NCBI Taxonomy" id="4465"/>
    <lineage>
        <taxon>Eukaryota</taxon>
        <taxon>Viridiplantae</taxon>
        <taxon>Streptophyta</taxon>
        <taxon>Embryophyta</taxon>
        <taxon>Tracheophyta</taxon>
        <taxon>Spermatophyta</taxon>
        <taxon>Magnoliopsida</taxon>
        <taxon>Liliopsida</taxon>
        <taxon>Acoraceae</taxon>
        <taxon>Acorus</taxon>
    </lineage>
</organism>
<dbReference type="Proteomes" id="UP001180020">
    <property type="component" value="Unassembled WGS sequence"/>
</dbReference>
<gene>
    <name evidence="1" type="ORF">QJS10_CPA05g01901</name>
</gene>
<sequence length="58" mass="6370">MGRRGKFRIEILKKLLKSKETFGDDTEKVVNVCAETIYTPVLMAGGPPLGSIRGCKTD</sequence>